<keyword evidence="1" id="KW-1185">Reference proteome</keyword>
<organism evidence="1 2">
    <name type="scientific">Nicotiana tabacum</name>
    <name type="common">Common tobacco</name>
    <dbReference type="NCBI Taxonomy" id="4097"/>
    <lineage>
        <taxon>Eukaryota</taxon>
        <taxon>Viridiplantae</taxon>
        <taxon>Streptophyta</taxon>
        <taxon>Embryophyta</taxon>
        <taxon>Tracheophyta</taxon>
        <taxon>Spermatophyta</taxon>
        <taxon>Magnoliopsida</taxon>
        <taxon>eudicotyledons</taxon>
        <taxon>Gunneridae</taxon>
        <taxon>Pentapetalae</taxon>
        <taxon>asterids</taxon>
        <taxon>lamiids</taxon>
        <taxon>Solanales</taxon>
        <taxon>Solanaceae</taxon>
        <taxon>Nicotianoideae</taxon>
        <taxon>Nicotianeae</taxon>
        <taxon>Nicotiana</taxon>
    </lineage>
</organism>
<sequence>MSTIENELFTVREEIPLELHMWRNNLGEVRKKTVIKALGGLFGLLKINPRKDIIEALIPLWDPAHNVFHFADFELTLTLEEIAGYVGFSGNLRNRYPVASRTVTPHKFLDLLSISREIQDGNLAKEFCTFYFLYRRYGNPRGFEMTDIGLTHSGNKDKWEDRRGLAFIVAFLSVLICPRKDRNIELGLVRIADLMTKKANGTIVPMILAEIYRALTVCQEGGNFFEGCNMLLQLWMEEHLFHYPGYMNCGMTGLKCIEKHEQRVGAMSFRMVRNHGLHT</sequence>
<accession>A0AC58S5I3</accession>
<evidence type="ECO:0000313" key="1">
    <source>
        <dbReference type="Proteomes" id="UP000790787"/>
    </source>
</evidence>
<protein>
    <submittedName>
        <fullName evidence="2">Protein MAINTENANCE OF MERISTEMS-like</fullName>
    </submittedName>
</protein>
<proteinExistence type="predicted"/>
<reference evidence="2" key="2">
    <citation type="submission" date="2025-08" db="UniProtKB">
        <authorList>
            <consortium name="RefSeq"/>
        </authorList>
    </citation>
    <scope>IDENTIFICATION</scope>
    <source>
        <tissue evidence="2">Leaf</tissue>
    </source>
</reference>
<evidence type="ECO:0000313" key="2">
    <source>
        <dbReference type="RefSeq" id="XP_075080154.1"/>
    </source>
</evidence>
<dbReference type="Proteomes" id="UP000790787">
    <property type="component" value="Chromosome 10"/>
</dbReference>
<dbReference type="RefSeq" id="XP_075080154.1">
    <property type="nucleotide sequence ID" value="XM_075224053.1"/>
</dbReference>
<name>A0AC58S5I3_TOBAC</name>
<gene>
    <name evidence="2" type="primary">LOC142165517</name>
</gene>
<reference evidence="1" key="1">
    <citation type="journal article" date="2014" name="Nat. Commun.">
        <title>The tobacco genome sequence and its comparison with those of tomato and potato.</title>
        <authorList>
            <person name="Sierro N."/>
            <person name="Battey J.N."/>
            <person name="Ouadi S."/>
            <person name="Bakaher N."/>
            <person name="Bovet L."/>
            <person name="Willig A."/>
            <person name="Goepfert S."/>
            <person name="Peitsch M.C."/>
            <person name="Ivanov N.V."/>
        </authorList>
    </citation>
    <scope>NUCLEOTIDE SEQUENCE [LARGE SCALE GENOMIC DNA]</scope>
</reference>